<organism evidence="5 6">
    <name type="scientific">SAR86 cluster bacterium</name>
    <dbReference type="NCBI Taxonomy" id="2030880"/>
    <lineage>
        <taxon>Bacteria</taxon>
        <taxon>Pseudomonadati</taxon>
        <taxon>Pseudomonadota</taxon>
        <taxon>Gammaproteobacteria</taxon>
        <taxon>SAR86 cluster</taxon>
    </lineage>
</organism>
<dbReference type="Pfam" id="PF13610">
    <property type="entry name" value="DDE_Tnp_IS240"/>
    <property type="match status" value="1"/>
</dbReference>
<name>A0A2A5AIZ4_9GAMM</name>
<dbReference type="InterPro" id="IPR052183">
    <property type="entry name" value="IS_Transposase"/>
</dbReference>
<reference evidence="6" key="1">
    <citation type="submission" date="2017-08" db="EMBL/GenBank/DDBJ databases">
        <title>A dynamic microbial community with high functional redundancy inhabits the cold, oxic subseafloor aquifer.</title>
        <authorList>
            <person name="Tully B.J."/>
            <person name="Wheat C.G."/>
            <person name="Glazer B.T."/>
            <person name="Huber J.A."/>
        </authorList>
    </citation>
    <scope>NUCLEOTIDE SEQUENCE [LARGE SCALE GENOMIC DNA]</scope>
</reference>
<dbReference type="PANTHER" id="PTHR35528:SF3">
    <property type="entry name" value="BLL1675 PROTEIN"/>
    <property type="match status" value="1"/>
</dbReference>
<keyword evidence="2" id="KW-0238">DNA-binding</keyword>
<evidence type="ECO:0000256" key="3">
    <source>
        <dbReference type="ARBA" id="ARBA00023172"/>
    </source>
</evidence>
<keyword evidence="1" id="KW-0815">Transposition</keyword>
<accession>A0A2A5AIZ4</accession>
<dbReference type="InterPro" id="IPR032874">
    <property type="entry name" value="DDE_dom"/>
</dbReference>
<dbReference type="EMBL" id="NVVJ01000093">
    <property type="protein sequence ID" value="PCJ19051.1"/>
    <property type="molecule type" value="Genomic_DNA"/>
</dbReference>
<dbReference type="GO" id="GO:0032196">
    <property type="term" value="P:transposition"/>
    <property type="evidence" value="ECO:0007669"/>
    <property type="project" value="UniProtKB-KW"/>
</dbReference>
<dbReference type="Proteomes" id="UP000218327">
    <property type="component" value="Unassembled WGS sequence"/>
</dbReference>
<comment type="caution">
    <text evidence="5">The sequence shown here is derived from an EMBL/GenBank/DDBJ whole genome shotgun (WGS) entry which is preliminary data.</text>
</comment>
<dbReference type="InterPro" id="IPR047930">
    <property type="entry name" value="Transpos_IS6"/>
</dbReference>
<dbReference type="GO" id="GO:0006310">
    <property type="term" value="P:DNA recombination"/>
    <property type="evidence" value="ECO:0007669"/>
    <property type="project" value="UniProtKB-KW"/>
</dbReference>
<dbReference type="GO" id="GO:0003677">
    <property type="term" value="F:DNA binding"/>
    <property type="evidence" value="ECO:0007669"/>
    <property type="project" value="UniProtKB-KW"/>
</dbReference>
<proteinExistence type="predicted"/>
<gene>
    <name evidence="5" type="ORF">COA96_16435</name>
</gene>
<dbReference type="NCBIfam" id="NF033587">
    <property type="entry name" value="transpos_IS6"/>
    <property type="match status" value="1"/>
</dbReference>
<evidence type="ECO:0000259" key="4">
    <source>
        <dbReference type="Pfam" id="PF13610"/>
    </source>
</evidence>
<evidence type="ECO:0000256" key="1">
    <source>
        <dbReference type="ARBA" id="ARBA00022578"/>
    </source>
</evidence>
<evidence type="ECO:0000256" key="2">
    <source>
        <dbReference type="ARBA" id="ARBA00023125"/>
    </source>
</evidence>
<evidence type="ECO:0000313" key="6">
    <source>
        <dbReference type="Proteomes" id="UP000218327"/>
    </source>
</evidence>
<evidence type="ECO:0000313" key="5">
    <source>
        <dbReference type="EMBL" id="PCJ19051.1"/>
    </source>
</evidence>
<dbReference type="AlphaFoldDB" id="A0A2A5AIZ4"/>
<feature type="domain" description="DDE" evidence="4">
    <location>
        <begin position="76"/>
        <end position="203"/>
    </location>
</feature>
<dbReference type="PANTHER" id="PTHR35528">
    <property type="entry name" value="BLL1675 PROTEIN"/>
    <property type="match status" value="1"/>
</dbReference>
<sequence length="232" mass="27849">MKSTTMMYKRHRFPPEIIQYAVWLYHRFNLSHRDIEDLLAQRGISVSYEAIRLWCNKFGAKYAQRLRRKHQGYGDTFFIDEVFVNVQRRQHYLWRAVDQDGEVVDVFLQKRRDAKSAKRFFKRLLKKHRGEPRRIVTDKLRSYGVAHRELIPESIHDTSQHANNRAELSHEPTRVRERGMRKFKSVKQAQRFLSAHAAVYNLFNLGRHLVSAKNYRYFRLRAFATWEKAAVV</sequence>
<keyword evidence="3" id="KW-0233">DNA recombination</keyword>
<protein>
    <submittedName>
        <fullName evidence="5">IS6 family transposase</fullName>
    </submittedName>
</protein>